<protein>
    <submittedName>
        <fullName evidence="2">Uncharacterized protein</fullName>
    </submittedName>
</protein>
<dbReference type="AlphaFoldDB" id="A0A1E4TKK2"/>
<keyword evidence="1" id="KW-0472">Membrane</keyword>
<evidence type="ECO:0000313" key="2">
    <source>
        <dbReference type="EMBL" id="ODV92285.1"/>
    </source>
</evidence>
<evidence type="ECO:0000313" key="3">
    <source>
        <dbReference type="Proteomes" id="UP000095023"/>
    </source>
</evidence>
<organism evidence="2 3">
    <name type="scientific">Tortispora caseinolytica NRRL Y-17796</name>
    <dbReference type="NCBI Taxonomy" id="767744"/>
    <lineage>
        <taxon>Eukaryota</taxon>
        <taxon>Fungi</taxon>
        <taxon>Dikarya</taxon>
        <taxon>Ascomycota</taxon>
        <taxon>Saccharomycotina</taxon>
        <taxon>Trigonopsidomycetes</taxon>
        <taxon>Trigonopsidales</taxon>
        <taxon>Trigonopsidaceae</taxon>
        <taxon>Tortispora</taxon>
    </lineage>
</organism>
<keyword evidence="1" id="KW-1133">Transmembrane helix</keyword>
<accession>A0A1E4TKK2</accession>
<gene>
    <name evidence="2" type="ORF">CANCADRAFT_55980</name>
</gene>
<evidence type="ECO:0000256" key="1">
    <source>
        <dbReference type="SAM" id="Phobius"/>
    </source>
</evidence>
<sequence>MCSLCFSVLFVSLCSLFLCALCFSVLFVSLYSLFLYPCPRTKPRERQFSSTLLNKTTNERTTLAIAGS</sequence>
<dbReference type="EMBL" id="KV453841">
    <property type="protein sequence ID" value="ODV92285.1"/>
    <property type="molecule type" value="Genomic_DNA"/>
</dbReference>
<name>A0A1E4TKK2_9ASCO</name>
<keyword evidence="3" id="KW-1185">Reference proteome</keyword>
<feature type="transmembrane region" description="Helical" evidence="1">
    <location>
        <begin position="6"/>
        <end position="36"/>
    </location>
</feature>
<dbReference type="Proteomes" id="UP000095023">
    <property type="component" value="Unassembled WGS sequence"/>
</dbReference>
<proteinExistence type="predicted"/>
<reference evidence="3" key="1">
    <citation type="submission" date="2016-02" db="EMBL/GenBank/DDBJ databases">
        <title>Comparative genomics of biotechnologically important yeasts.</title>
        <authorList>
            <consortium name="DOE Joint Genome Institute"/>
            <person name="Riley R."/>
            <person name="Haridas S."/>
            <person name="Wolfe K.H."/>
            <person name="Lopes M.R."/>
            <person name="Hittinger C.T."/>
            <person name="Goker M."/>
            <person name="Salamov A."/>
            <person name="Wisecaver J."/>
            <person name="Long T.M."/>
            <person name="Aerts A.L."/>
            <person name="Barry K."/>
            <person name="Choi C."/>
            <person name="Clum A."/>
            <person name="Coughlan A.Y."/>
            <person name="Deshpande S."/>
            <person name="Douglass A.P."/>
            <person name="Hanson S.J."/>
            <person name="Klenk H.-P."/>
            <person name="Labutti K."/>
            <person name="Lapidus A."/>
            <person name="Lindquist E."/>
            <person name="Lipzen A."/>
            <person name="Meier-Kolthoff J.P."/>
            <person name="Ohm R.A."/>
            <person name="Otillar R.P."/>
            <person name="Pangilinan J."/>
            <person name="Peng Y."/>
            <person name="Rokas A."/>
            <person name="Rosa C.A."/>
            <person name="Scheuner C."/>
            <person name="Sibirny A.A."/>
            <person name="Slot J.C."/>
            <person name="Stielow J.B."/>
            <person name="Sun H."/>
            <person name="Kurtzman C.P."/>
            <person name="Blackwell M."/>
            <person name="Jeffries T.W."/>
            <person name="Grigoriev I.V."/>
        </authorList>
    </citation>
    <scope>NUCLEOTIDE SEQUENCE [LARGE SCALE GENOMIC DNA]</scope>
    <source>
        <strain evidence="3">NRRL Y-17796</strain>
    </source>
</reference>
<keyword evidence="1" id="KW-0812">Transmembrane</keyword>